<dbReference type="GO" id="GO:0004559">
    <property type="term" value="F:alpha-mannosidase activity"/>
    <property type="evidence" value="ECO:0007669"/>
    <property type="project" value="InterPro"/>
</dbReference>
<dbReference type="InterPro" id="IPR000602">
    <property type="entry name" value="Glyco_hydro_38_N"/>
</dbReference>
<dbReference type="Pfam" id="PF01074">
    <property type="entry name" value="Glyco_hydro_38N"/>
    <property type="match status" value="1"/>
</dbReference>
<comment type="caution">
    <text evidence="2">The sequence shown here is derived from an EMBL/GenBank/DDBJ whole genome shotgun (WGS) entry which is preliminary data.</text>
</comment>
<dbReference type="InterPro" id="IPR050843">
    <property type="entry name" value="Glycosyl_Hydrlase_38"/>
</dbReference>
<dbReference type="EMBL" id="NCKV01042616">
    <property type="protein sequence ID" value="RWS18269.1"/>
    <property type="molecule type" value="Genomic_DNA"/>
</dbReference>
<dbReference type="GO" id="GO:0006013">
    <property type="term" value="P:mannose metabolic process"/>
    <property type="evidence" value="ECO:0007669"/>
    <property type="project" value="InterPro"/>
</dbReference>
<dbReference type="VEuPathDB" id="VectorBase:LDEU013771"/>
<accession>A0A443RSX6</accession>
<dbReference type="InterPro" id="IPR011330">
    <property type="entry name" value="Glyco_hydro/deAcase_b/a-brl"/>
</dbReference>
<evidence type="ECO:0000259" key="1">
    <source>
        <dbReference type="Pfam" id="PF01074"/>
    </source>
</evidence>
<dbReference type="GO" id="GO:0006491">
    <property type="term" value="P:N-glycan processing"/>
    <property type="evidence" value="ECO:0007669"/>
    <property type="project" value="TreeGrafter"/>
</dbReference>
<keyword evidence="3" id="KW-1185">Reference proteome</keyword>
<feature type="domain" description="Glycoside hydrolase family 38 N-terminal" evidence="1">
    <location>
        <begin position="1"/>
        <end position="102"/>
    </location>
</feature>
<dbReference type="SUPFAM" id="SSF88713">
    <property type="entry name" value="Glycoside hydrolase/deacetylase"/>
    <property type="match status" value="1"/>
</dbReference>
<dbReference type="Gene3D" id="3.20.110.10">
    <property type="entry name" value="Glycoside hydrolase 38, N terminal domain"/>
    <property type="match status" value="1"/>
</dbReference>
<dbReference type="PANTHER" id="PTHR11607:SF3">
    <property type="entry name" value="LYSOSOMAL ALPHA-MANNOSIDASE"/>
    <property type="match status" value="1"/>
</dbReference>
<organism evidence="2 3">
    <name type="scientific">Leptotrombidium deliense</name>
    <dbReference type="NCBI Taxonomy" id="299467"/>
    <lineage>
        <taxon>Eukaryota</taxon>
        <taxon>Metazoa</taxon>
        <taxon>Ecdysozoa</taxon>
        <taxon>Arthropoda</taxon>
        <taxon>Chelicerata</taxon>
        <taxon>Arachnida</taxon>
        <taxon>Acari</taxon>
        <taxon>Acariformes</taxon>
        <taxon>Trombidiformes</taxon>
        <taxon>Prostigmata</taxon>
        <taxon>Anystina</taxon>
        <taxon>Parasitengona</taxon>
        <taxon>Trombiculoidea</taxon>
        <taxon>Trombiculidae</taxon>
        <taxon>Leptotrombidium</taxon>
    </lineage>
</organism>
<dbReference type="STRING" id="299467.A0A443RSX6"/>
<dbReference type="Proteomes" id="UP000288716">
    <property type="component" value="Unassembled WGS sequence"/>
</dbReference>
<dbReference type="OrthoDB" id="10261055at2759"/>
<proteinExistence type="predicted"/>
<gene>
    <name evidence="2" type="ORF">B4U80_14649</name>
</gene>
<dbReference type="AlphaFoldDB" id="A0A443RSX6"/>
<name>A0A443RSX6_9ACAR</name>
<sequence>MGFKAMVIQRVHYAMKKYLAQRKLLEFNWKQIWEHENSDISEILCHLQPFSSYDITCTCGPDPDVCGEFDFKFFPLHGNVKVKAELLLEQYKKKAMLYQTNSL</sequence>
<dbReference type="InterPro" id="IPR027291">
    <property type="entry name" value="Glyco_hydro_38_N_sf"/>
</dbReference>
<dbReference type="PANTHER" id="PTHR11607">
    <property type="entry name" value="ALPHA-MANNOSIDASE"/>
    <property type="match status" value="1"/>
</dbReference>
<dbReference type="GO" id="GO:0000139">
    <property type="term" value="C:Golgi membrane"/>
    <property type="evidence" value="ECO:0007669"/>
    <property type="project" value="TreeGrafter"/>
</dbReference>
<feature type="non-terminal residue" evidence="2">
    <location>
        <position position="103"/>
    </location>
</feature>
<evidence type="ECO:0000313" key="2">
    <source>
        <dbReference type="EMBL" id="RWS18269.1"/>
    </source>
</evidence>
<protein>
    <recommendedName>
        <fullName evidence="1">Glycoside hydrolase family 38 N-terminal domain-containing protein</fullName>
    </recommendedName>
</protein>
<reference evidence="2 3" key="1">
    <citation type="journal article" date="2018" name="Gigascience">
        <title>Genomes of trombidid mites reveal novel predicted allergens and laterally-transferred genes associated with secondary metabolism.</title>
        <authorList>
            <person name="Dong X."/>
            <person name="Chaisiri K."/>
            <person name="Xia D."/>
            <person name="Armstrong S.D."/>
            <person name="Fang Y."/>
            <person name="Donnelly M.J."/>
            <person name="Kadowaki T."/>
            <person name="McGarry J.W."/>
            <person name="Darby A.C."/>
            <person name="Makepeace B.L."/>
        </authorList>
    </citation>
    <scope>NUCLEOTIDE SEQUENCE [LARGE SCALE GENOMIC DNA]</scope>
    <source>
        <strain evidence="2">UoL-UT</strain>
    </source>
</reference>
<evidence type="ECO:0000313" key="3">
    <source>
        <dbReference type="Proteomes" id="UP000288716"/>
    </source>
</evidence>